<keyword evidence="3" id="KW-1185">Reference proteome</keyword>
<keyword evidence="1" id="KW-0732">Signal</keyword>
<evidence type="ECO:0000313" key="3">
    <source>
        <dbReference type="Proteomes" id="UP001250858"/>
    </source>
</evidence>
<accession>A0ABY9RYE0</accession>
<evidence type="ECO:0000256" key="1">
    <source>
        <dbReference type="SAM" id="SignalP"/>
    </source>
</evidence>
<name>A0ABY9RYE0_9ACTN</name>
<organism evidence="2 3">
    <name type="scientific">Streptomyces roseicoloratus</name>
    <dbReference type="NCBI Taxonomy" id="2508722"/>
    <lineage>
        <taxon>Bacteria</taxon>
        <taxon>Bacillati</taxon>
        <taxon>Actinomycetota</taxon>
        <taxon>Actinomycetes</taxon>
        <taxon>Kitasatosporales</taxon>
        <taxon>Streptomycetaceae</taxon>
        <taxon>Streptomyces</taxon>
    </lineage>
</organism>
<dbReference type="PROSITE" id="PS51257">
    <property type="entry name" value="PROKAR_LIPOPROTEIN"/>
    <property type="match status" value="1"/>
</dbReference>
<dbReference type="RefSeq" id="WP_309549096.1">
    <property type="nucleotide sequence ID" value="NZ_CP133762.1"/>
</dbReference>
<reference evidence="2 3" key="1">
    <citation type="submission" date="2023-09" db="EMBL/GenBank/DDBJ databases">
        <title>Complete genome of Streptomyces roseicoloratus T14.</title>
        <authorList>
            <person name="Bashizi T."/>
            <person name="Kim M.-J."/>
            <person name="Lee G."/>
            <person name="Tagele S.B."/>
            <person name="Shin J.-H."/>
        </authorList>
    </citation>
    <scope>NUCLEOTIDE SEQUENCE [LARGE SCALE GENOMIC DNA]</scope>
    <source>
        <strain evidence="2 3">T14</strain>
    </source>
</reference>
<gene>
    <name evidence="2" type="ORF">RGF97_20350</name>
</gene>
<protein>
    <recommendedName>
        <fullName evidence="4">Lipoprotein</fullName>
    </recommendedName>
</protein>
<evidence type="ECO:0000313" key="2">
    <source>
        <dbReference type="EMBL" id="WMX46708.1"/>
    </source>
</evidence>
<proteinExistence type="predicted"/>
<evidence type="ECO:0008006" key="4">
    <source>
        <dbReference type="Google" id="ProtNLM"/>
    </source>
</evidence>
<feature type="chain" id="PRO_5046370000" description="Lipoprotein" evidence="1">
    <location>
        <begin position="21"/>
        <end position="176"/>
    </location>
</feature>
<dbReference type="Proteomes" id="UP001250858">
    <property type="component" value="Chromosome"/>
</dbReference>
<sequence length="176" mass="19001">MKTKAGAGAFLLSLALTILTGCSMNDKESGGLPSAGTATTNQAARTAEKISSELYDLIGVKGEASDTRPGVSECAGKDPAKYFTVFHPWTFTPTSPDQLKGVMERLREELPKHGWKVVEYGPDTSKNENLTITADNDGKKYGVKIAYFAKDARPNLNLFLTSGCYQVPDGQTVEKF</sequence>
<dbReference type="EMBL" id="CP133762">
    <property type="protein sequence ID" value="WMX46708.1"/>
    <property type="molecule type" value="Genomic_DNA"/>
</dbReference>
<feature type="signal peptide" evidence="1">
    <location>
        <begin position="1"/>
        <end position="20"/>
    </location>
</feature>